<reference evidence="2 3" key="1">
    <citation type="journal article" date="2019" name="Emerg. Microbes Infect.">
        <title>Comprehensive subspecies identification of 175 nontuberculous mycobacteria species based on 7547 genomic profiles.</title>
        <authorList>
            <person name="Matsumoto Y."/>
            <person name="Kinjo T."/>
            <person name="Motooka D."/>
            <person name="Nabeya D."/>
            <person name="Jung N."/>
            <person name="Uechi K."/>
            <person name="Horii T."/>
            <person name="Iida T."/>
            <person name="Fujita J."/>
            <person name="Nakamura S."/>
        </authorList>
    </citation>
    <scope>NUCLEOTIDE SEQUENCE [LARGE SCALE GENOMIC DNA]</scope>
    <source>
        <strain evidence="2 3">JCM 13574</strain>
        <plasmid evidence="3">pjcm13574 dna</plasmid>
    </source>
</reference>
<evidence type="ECO:0000256" key="1">
    <source>
        <dbReference type="SAM" id="MobiDB-lite"/>
    </source>
</evidence>
<evidence type="ECO:0000313" key="3">
    <source>
        <dbReference type="Proteomes" id="UP000466517"/>
    </source>
</evidence>
<organism evidence="2 3">
    <name type="scientific">Mycolicibacterium madagascariense</name>
    <dbReference type="NCBI Taxonomy" id="212765"/>
    <lineage>
        <taxon>Bacteria</taxon>
        <taxon>Bacillati</taxon>
        <taxon>Actinomycetota</taxon>
        <taxon>Actinomycetes</taxon>
        <taxon>Mycobacteriales</taxon>
        <taxon>Mycobacteriaceae</taxon>
        <taxon>Mycolicibacterium</taxon>
    </lineage>
</organism>
<feature type="region of interest" description="Disordered" evidence="1">
    <location>
        <begin position="1"/>
        <end position="21"/>
    </location>
</feature>
<keyword evidence="3" id="KW-1185">Reference proteome</keyword>
<evidence type="ECO:0000313" key="2">
    <source>
        <dbReference type="EMBL" id="BBZ31338.1"/>
    </source>
</evidence>
<sequence>MRDRRGRLEGMTNPGGPPTDARGALLITTDSSGQAVSFEQIGVLSSDEYTRFKDAYKQIAGLVFGSIYSYFSSSKSLLRSAVMAANQASDVGLVQFNSAPDSFATWLTSLRATALSLCSSVVYHQDQMLRRIEKAYGAKSPEYSQAKSDFHGLYDGFAGYRFLYDLRNVMVHESMEAVTAAVNQLLVGGKVQSTWIVTVDRSFVAQSDMKKPAKTDIVALSQNPSLLDLAEEITEPLATVNKAIETKLLDSMSPACQAVAEFDDMFAGKPGLRAIANAPGAVPGPHIPAYTPWSQQVIELARRRLQPPGGA</sequence>
<accession>A0A7I7XQ39</accession>
<protein>
    <submittedName>
        <fullName evidence="2">Uncharacterized protein</fullName>
    </submittedName>
</protein>
<gene>
    <name evidence="2" type="ORF">MMAD_56330</name>
</gene>
<dbReference type="EMBL" id="AP022611">
    <property type="protein sequence ID" value="BBZ31338.1"/>
    <property type="molecule type" value="Genomic_DNA"/>
</dbReference>
<proteinExistence type="predicted"/>
<dbReference type="Proteomes" id="UP000466517">
    <property type="component" value="Plasmid pJCM13574"/>
</dbReference>
<geneLocation type="plasmid" evidence="3">
    <name>pjcm13574 dna</name>
</geneLocation>
<name>A0A7I7XQ39_9MYCO</name>
<keyword evidence="2" id="KW-0614">Plasmid</keyword>
<dbReference type="KEGG" id="mmag:MMAD_56330"/>
<dbReference type="AlphaFoldDB" id="A0A7I7XQ39"/>